<sequence>MTRPCTRSVTAILLAWPLMASGDLPERGTLTLEYENDLFAGEDRYYTSGVRATWLSPDDRVPGWVRAGAELMPFFSPRGELKLSYSAGQNMYTPEDIEDPDPPSGDRPYAGWLYFGVGLASETPRRVDRLHLNVGVVGPASLADKTQKEIHRFTGSPQPQGWDTQLENEPTVMLSYERQWRPWVGFGADGWQADVTPHVGGAAGNVFTQINAGATLRVGRNLPLDWGPPRIQPSLPGSNVFRPQADVGWYLFAGVDGRAVARDIFLDGNTFGDSRSADKRPFVGEVQVGGAMNISRRWRITYTHVFPTREFRGQEGTQDFGAIAVSGHF</sequence>
<feature type="chain" id="PRO_5011732164" description="Outer membrane protein" evidence="1">
    <location>
        <begin position="21"/>
        <end position="329"/>
    </location>
</feature>
<keyword evidence="3" id="KW-1185">Reference proteome</keyword>
<dbReference type="Pfam" id="PF09982">
    <property type="entry name" value="LpxR"/>
    <property type="match status" value="1"/>
</dbReference>
<feature type="signal peptide" evidence="1">
    <location>
        <begin position="1"/>
        <end position="20"/>
    </location>
</feature>
<dbReference type="STRING" id="406100.SAMN04488052_105129"/>
<accession>A0A1H8U2B2</accession>
<evidence type="ECO:0000313" key="3">
    <source>
        <dbReference type="Proteomes" id="UP000199657"/>
    </source>
</evidence>
<dbReference type="OrthoDB" id="9776275at2"/>
<organism evidence="2 3">
    <name type="scientific">Aquisalimonas asiatica</name>
    <dbReference type="NCBI Taxonomy" id="406100"/>
    <lineage>
        <taxon>Bacteria</taxon>
        <taxon>Pseudomonadati</taxon>
        <taxon>Pseudomonadota</taxon>
        <taxon>Gammaproteobacteria</taxon>
        <taxon>Chromatiales</taxon>
        <taxon>Ectothiorhodospiraceae</taxon>
        <taxon>Aquisalimonas</taxon>
    </lineage>
</organism>
<dbReference type="Gene3D" id="2.40.128.140">
    <property type="entry name" value="Outer membrane protein"/>
    <property type="match status" value="1"/>
</dbReference>
<keyword evidence="1" id="KW-0732">Signal</keyword>
<protein>
    <recommendedName>
        <fullName evidence="4">Outer membrane protein</fullName>
    </recommendedName>
</protein>
<dbReference type="InterPro" id="IPR037107">
    <property type="entry name" value="Put_OMP_sf"/>
</dbReference>
<dbReference type="AlphaFoldDB" id="A0A1H8U2B2"/>
<name>A0A1H8U2B2_9GAMM</name>
<gene>
    <name evidence="2" type="ORF">SAMN04488052_105129</name>
</gene>
<proteinExistence type="predicted"/>
<reference evidence="2 3" key="1">
    <citation type="submission" date="2016-10" db="EMBL/GenBank/DDBJ databases">
        <authorList>
            <person name="de Groot N.N."/>
        </authorList>
    </citation>
    <scope>NUCLEOTIDE SEQUENCE [LARGE SCALE GENOMIC DNA]</scope>
    <source>
        <strain evidence="2 3">CGMCC 1.6291</strain>
    </source>
</reference>
<evidence type="ECO:0008006" key="4">
    <source>
        <dbReference type="Google" id="ProtNLM"/>
    </source>
</evidence>
<dbReference type="Proteomes" id="UP000199657">
    <property type="component" value="Unassembled WGS sequence"/>
</dbReference>
<dbReference type="RefSeq" id="WP_091644417.1">
    <property type="nucleotide sequence ID" value="NZ_FOEG01000005.1"/>
</dbReference>
<evidence type="ECO:0000313" key="2">
    <source>
        <dbReference type="EMBL" id="SEO97389.1"/>
    </source>
</evidence>
<evidence type="ECO:0000256" key="1">
    <source>
        <dbReference type="SAM" id="SignalP"/>
    </source>
</evidence>
<dbReference type="EMBL" id="FOEG01000005">
    <property type="protein sequence ID" value="SEO97389.1"/>
    <property type="molecule type" value="Genomic_DNA"/>
</dbReference>
<dbReference type="InterPro" id="IPR018707">
    <property type="entry name" value="LpxR"/>
</dbReference>